<evidence type="ECO:0000256" key="7">
    <source>
        <dbReference type="ARBA" id="ARBA00023225"/>
    </source>
</evidence>
<sequence>MRPKHLADKPAAAPVLRGVVLHAQPHALVRPGRMPIAPAAKTTVHPQPAPSAQAAVEAAFAEGRREGFAAGHSAGAGEERLKFDALIEEARARAREEGRQAGLQQGLDEAGQQLARARDDARAESLAVQRAAVARLECLLRSASAAVIQWRADGEEDLVALAHEALCRILGAQASQPETLKAMVRHLLAEHGRRSPLSAHVHPEDFAALASVSEPDGWQWVADEAVSFGGMILRSPQGGLDARLETQLAALGGALAAARAKRRPAQASYSDGGQAS</sequence>
<dbReference type="RefSeq" id="WP_061496396.1">
    <property type="nucleotide sequence ID" value="NZ_CP010951.1"/>
</dbReference>
<evidence type="ECO:0000259" key="9">
    <source>
        <dbReference type="Pfam" id="PF02108"/>
    </source>
</evidence>
<dbReference type="GO" id="GO:0015031">
    <property type="term" value="P:protein transport"/>
    <property type="evidence" value="ECO:0007669"/>
    <property type="project" value="UniProtKB-KW"/>
</dbReference>
<dbReference type="PANTHER" id="PTHR34982:SF1">
    <property type="entry name" value="FLAGELLAR ASSEMBLY PROTEIN FLIH"/>
    <property type="match status" value="1"/>
</dbReference>
<evidence type="ECO:0000256" key="4">
    <source>
        <dbReference type="ARBA" id="ARBA00022448"/>
    </source>
</evidence>
<evidence type="ECO:0000256" key="5">
    <source>
        <dbReference type="ARBA" id="ARBA00022795"/>
    </source>
</evidence>
<protein>
    <recommendedName>
        <fullName evidence="3">Flagellar assembly protein FliH</fullName>
    </recommendedName>
</protein>
<keyword evidence="11" id="KW-1185">Reference proteome</keyword>
<evidence type="ECO:0000313" key="11">
    <source>
        <dbReference type="Proteomes" id="UP000070433"/>
    </source>
</evidence>
<feature type="region of interest" description="Disordered" evidence="8">
    <location>
        <begin position="96"/>
        <end position="116"/>
    </location>
</feature>
<gene>
    <name evidence="10" type="ORF">UC35_03955</name>
</gene>
<accession>A0A127JQE1</accession>
<organism evidence="10 11">
    <name type="scientific">Ramlibacter tataouinensis</name>
    <dbReference type="NCBI Taxonomy" id="94132"/>
    <lineage>
        <taxon>Bacteria</taxon>
        <taxon>Pseudomonadati</taxon>
        <taxon>Pseudomonadota</taxon>
        <taxon>Betaproteobacteria</taxon>
        <taxon>Burkholderiales</taxon>
        <taxon>Comamonadaceae</taxon>
        <taxon>Ramlibacter</taxon>
    </lineage>
</organism>
<name>A0A127JQE1_9BURK</name>
<comment type="function">
    <text evidence="1">Needed for flagellar regrowth and assembly.</text>
</comment>
<keyword evidence="6" id="KW-0653">Protein transport</keyword>
<dbReference type="InterPro" id="IPR018035">
    <property type="entry name" value="Flagellar_FliH/T3SS_HrpE"/>
</dbReference>
<dbReference type="InterPro" id="IPR051472">
    <property type="entry name" value="T3SS_Stator/FliH"/>
</dbReference>
<dbReference type="Pfam" id="PF02108">
    <property type="entry name" value="FliH"/>
    <property type="match status" value="1"/>
</dbReference>
<keyword evidence="4" id="KW-0813">Transport</keyword>
<dbReference type="GO" id="GO:0044781">
    <property type="term" value="P:bacterial-type flagellum organization"/>
    <property type="evidence" value="ECO:0007669"/>
    <property type="project" value="UniProtKB-KW"/>
</dbReference>
<evidence type="ECO:0000256" key="1">
    <source>
        <dbReference type="ARBA" id="ARBA00003041"/>
    </source>
</evidence>
<dbReference type="PANTHER" id="PTHR34982">
    <property type="entry name" value="YOP PROTEINS TRANSLOCATION PROTEIN L"/>
    <property type="match status" value="1"/>
</dbReference>
<evidence type="ECO:0000256" key="6">
    <source>
        <dbReference type="ARBA" id="ARBA00022927"/>
    </source>
</evidence>
<dbReference type="GO" id="GO:0005829">
    <property type="term" value="C:cytosol"/>
    <property type="evidence" value="ECO:0007669"/>
    <property type="project" value="TreeGrafter"/>
</dbReference>
<comment type="similarity">
    <text evidence="2">Belongs to the FliH family.</text>
</comment>
<dbReference type="Proteomes" id="UP000070433">
    <property type="component" value="Chromosome"/>
</dbReference>
<dbReference type="OrthoDB" id="8596293at2"/>
<keyword evidence="7" id="KW-1006">Bacterial flagellum protein export</keyword>
<evidence type="ECO:0000256" key="8">
    <source>
        <dbReference type="SAM" id="MobiDB-lite"/>
    </source>
</evidence>
<keyword evidence="5" id="KW-1005">Bacterial flagellum biogenesis</keyword>
<dbReference type="PATRIC" id="fig|94132.3.peg.794"/>
<dbReference type="EMBL" id="CP010951">
    <property type="protein sequence ID" value="AMO22197.1"/>
    <property type="molecule type" value="Genomic_DNA"/>
</dbReference>
<evidence type="ECO:0000313" key="10">
    <source>
        <dbReference type="EMBL" id="AMO22197.1"/>
    </source>
</evidence>
<evidence type="ECO:0000256" key="2">
    <source>
        <dbReference type="ARBA" id="ARBA00006602"/>
    </source>
</evidence>
<proteinExistence type="inferred from homology"/>
<dbReference type="AlphaFoldDB" id="A0A127JQE1"/>
<feature type="domain" description="Flagellar assembly protein FliH/Type III secretion system HrpE" evidence="9">
    <location>
        <begin position="132"/>
        <end position="249"/>
    </location>
</feature>
<reference evidence="10 11" key="1">
    <citation type="journal article" date="2014" name="Int. J. Syst. Evol. Microbiol.">
        <title>Ramlibacter solisilvae sp. nov., isolated from forest soil, and emended description of the genus Ramlibacter.</title>
        <authorList>
            <person name="Lee H.J."/>
            <person name="Lee S.H."/>
            <person name="Lee S.S."/>
            <person name="Lee J.S."/>
            <person name="Kim Y."/>
            <person name="Kim S.C."/>
            <person name="Jeon C.O."/>
        </authorList>
    </citation>
    <scope>NUCLEOTIDE SEQUENCE [LARGE SCALE GENOMIC DNA]</scope>
    <source>
        <strain evidence="10 11">5-10</strain>
    </source>
</reference>
<evidence type="ECO:0000256" key="3">
    <source>
        <dbReference type="ARBA" id="ARBA00016507"/>
    </source>
</evidence>